<dbReference type="STRING" id="1798531.A2392_00390"/>
<comment type="caution">
    <text evidence="2">The sequence shown here is derived from an EMBL/GenBank/DDBJ whole genome shotgun (WGS) entry which is preliminary data.</text>
</comment>
<organism evidence="2 3">
    <name type="scientific">Candidatus Kaiserbacteria bacterium RIFOXYB1_FULL_46_14</name>
    <dbReference type="NCBI Taxonomy" id="1798531"/>
    <lineage>
        <taxon>Bacteria</taxon>
        <taxon>Candidatus Kaiseribacteriota</taxon>
    </lineage>
</organism>
<protein>
    <recommendedName>
        <fullName evidence="4">Type IV pilus modification protein PilV</fullName>
    </recommendedName>
</protein>
<accession>A0A1F6FJ37</accession>
<dbReference type="Proteomes" id="UP000177395">
    <property type="component" value="Unassembled WGS sequence"/>
</dbReference>
<keyword evidence="1" id="KW-0472">Membrane</keyword>
<name>A0A1F6FJ37_9BACT</name>
<dbReference type="EMBL" id="MFMS01000004">
    <property type="protein sequence ID" value="OGG85860.1"/>
    <property type="molecule type" value="Genomic_DNA"/>
</dbReference>
<dbReference type="InterPro" id="IPR012902">
    <property type="entry name" value="N_methyl_site"/>
</dbReference>
<reference evidence="2 3" key="1">
    <citation type="journal article" date="2016" name="Nat. Commun.">
        <title>Thousands of microbial genomes shed light on interconnected biogeochemical processes in an aquifer system.</title>
        <authorList>
            <person name="Anantharaman K."/>
            <person name="Brown C.T."/>
            <person name="Hug L.A."/>
            <person name="Sharon I."/>
            <person name="Castelle C.J."/>
            <person name="Probst A.J."/>
            <person name="Thomas B.C."/>
            <person name="Singh A."/>
            <person name="Wilkins M.J."/>
            <person name="Karaoz U."/>
            <person name="Brodie E.L."/>
            <person name="Williams K.H."/>
            <person name="Hubbard S.S."/>
            <person name="Banfield J.F."/>
        </authorList>
    </citation>
    <scope>NUCLEOTIDE SEQUENCE [LARGE SCALE GENOMIC DNA]</scope>
</reference>
<dbReference type="PROSITE" id="PS00409">
    <property type="entry name" value="PROKAR_NTER_METHYL"/>
    <property type="match status" value="1"/>
</dbReference>
<evidence type="ECO:0008006" key="4">
    <source>
        <dbReference type="Google" id="ProtNLM"/>
    </source>
</evidence>
<feature type="transmembrane region" description="Helical" evidence="1">
    <location>
        <begin position="35"/>
        <end position="57"/>
    </location>
</feature>
<evidence type="ECO:0000256" key="1">
    <source>
        <dbReference type="SAM" id="Phobius"/>
    </source>
</evidence>
<dbReference type="AlphaFoldDB" id="A0A1F6FJ37"/>
<keyword evidence="1" id="KW-0812">Transmembrane</keyword>
<gene>
    <name evidence="2" type="ORF">A2392_00390</name>
</gene>
<evidence type="ECO:0000313" key="2">
    <source>
        <dbReference type="EMBL" id="OGG85860.1"/>
    </source>
</evidence>
<dbReference type="Pfam" id="PF07963">
    <property type="entry name" value="N_methyl"/>
    <property type="match status" value="1"/>
</dbReference>
<keyword evidence="1" id="KW-1133">Transmembrane helix</keyword>
<sequence>MLPSSLQILRLKRQKIAKQFSASAQSSRGFSLIEVLVSLSLFIVVITMGIGSLLVLINANAKAQNIQSAVGNVQFALDSMAREIRTGQAYYCSGSSATDVTGGFDQVRDCDDQGIYLSIIEGGDSLTSGAYNNRLAYRYNSVDRTIERKIGSSGWLSLTDPSVSIDDMHFQVIGSATRSQDGSIVQPNVTIYIAGSIAGVSATDADFTLQTTVTKRVLDI</sequence>
<evidence type="ECO:0000313" key="3">
    <source>
        <dbReference type="Proteomes" id="UP000177395"/>
    </source>
</evidence>
<proteinExistence type="predicted"/>